<dbReference type="Proteomes" id="UP000275865">
    <property type="component" value="Unassembled WGS sequence"/>
</dbReference>
<feature type="transmembrane region" description="Helical" evidence="1">
    <location>
        <begin position="76"/>
        <end position="98"/>
    </location>
</feature>
<gene>
    <name evidence="2" type="ORF">D7044_02085</name>
</gene>
<proteinExistence type="predicted"/>
<dbReference type="Pfam" id="PF06772">
    <property type="entry name" value="LtrA"/>
    <property type="match status" value="1"/>
</dbReference>
<reference evidence="2 3" key="1">
    <citation type="submission" date="2018-09" db="EMBL/GenBank/DDBJ databases">
        <title>Micromonospora sp. nov. MS1-9, isolated from a root of Musa sp.</title>
        <authorList>
            <person name="Kuncharoen N."/>
            <person name="Kudo T."/>
            <person name="Ohkuma M."/>
            <person name="Yuki M."/>
            <person name="Tanasupawat S."/>
        </authorList>
    </citation>
    <scope>NUCLEOTIDE SEQUENCE [LARGE SCALE GENOMIC DNA]</scope>
    <source>
        <strain evidence="2 3">MS1-9</strain>
    </source>
</reference>
<feature type="transmembrane region" description="Helical" evidence="1">
    <location>
        <begin position="368"/>
        <end position="401"/>
    </location>
</feature>
<feature type="transmembrane region" description="Helical" evidence="1">
    <location>
        <begin position="136"/>
        <end position="155"/>
    </location>
</feature>
<keyword evidence="1" id="KW-1133">Transmembrane helix</keyword>
<protein>
    <submittedName>
        <fullName evidence="2">Low temperature requirement protein A</fullName>
    </submittedName>
</protein>
<dbReference type="AlphaFoldDB" id="A0A3A9YN97"/>
<evidence type="ECO:0000313" key="3">
    <source>
        <dbReference type="Proteomes" id="UP000275865"/>
    </source>
</evidence>
<sequence>MHMRLHPFGWFAEIRPRRGVQNGRTQVMGDEQPGGLLRAPRERQPVGLLELFFDLAFVFAFTQLSRKLISELTWTGVYQTLVLLLSMWWVWSLTAWLTNRLDPRRPTVQAVVLGTMIASIAMAAVLADAFDGRSVVFASVYAVLQIAMALFFAVALPQPERRTGWRLLIWSTGTGVLWIVGSVTGDAARAVLWTLGAAINYAGFTLRFPTPPLGRITAPEWPVAAEHMAERHRQLFIIALGELILVTGLTFTRTDYTADRTGAFAASVLTTVLLWRIYVFRAGELLAEAIDVAADPIRLARPMALAHLTMVAGVVVTAVGDELVITQPLGRSDPAWVAVLVGGPALFIVGRALLEHTVFGRVSPDRPIALLILLGLAAPLLFAPPLLAAVAVAAVLAAIVLSDARDARKHPPAAPRDRRP</sequence>
<feature type="transmembrane region" description="Helical" evidence="1">
    <location>
        <begin position="46"/>
        <end position="64"/>
    </location>
</feature>
<dbReference type="PANTHER" id="PTHR36840">
    <property type="entry name" value="BLL5714 PROTEIN"/>
    <property type="match status" value="1"/>
</dbReference>
<feature type="transmembrane region" description="Helical" evidence="1">
    <location>
        <begin position="335"/>
        <end position="354"/>
    </location>
</feature>
<accession>A0A3A9YN97</accession>
<name>A0A3A9YN97_9ACTN</name>
<evidence type="ECO:0000313" key="2">
    <source>
        <dbReference type="EMBL" id="RKN36457.1"/>
    </source>
</evidence>
<feature type="transmembrane region" description="Helical" evidence="1">
    <location>
        <begin position="110"/>
        <end position="130"/>
    </location>
</feature>
<dbReference type="InterPro" id="IPR010640">
    <property type="entry name" value="Low_temperature_requirement_A"/>
</dbReference>
<organism evidence="2 3">
    <name type="scientific">Micromonospora musae</name>
    <dbReference type="NCBI Taxonomy" id="1894970"/>
    <lineage>
        <taxon>Bacteria</taxon>
        <taxon>Bacillati</taxon>
        <taxon>Actinomycetota</taxon>
        <taxon>Actinomycetes</taxon>
        <taxon>Micromonosporales</taxon>
        <taxon>Micromonosporaceae</taxon>
        <taxon>Micromonospora</taxon>
    </lineage>
</organism>
<dbReference type="PANTHER" id="PTHR36840:SF1">
    <property type="entry name" value="BLL5714 PROTEIN"/>
    <property type="match status" value="1"/>
</dbReference>
<keyword evidence="1" id="KW-0472">Membrane</keyword>
<dbReference type="EMBL" id="RAZT01000001">
    <property type="protein sequence ID" value="RKN36457.1"/>
    <property type="molecule type" value="Genomic_DNA"/>
</dbReference>
<feature type="transmembrane region" description="Helical" evidence="1">
    <location>
        <begin position="299"/>
        <end position="320"/>
    </location>
</feature>
<comment type="caution">
    <text evidence="2">The sequence shown here is derived from an EMBL/GenBank/DDBJ whole genome shotgun (WGS) entry which is preliminary data.</text>
</comment>
<feature type="transmembrane region" description="Helical" evidence="1">
    <location>
        <begin position="263"/>
        <end position="279"/>
    </location>
</feature>
<evidence type="ECO:0000256" key="1">
    <source>
        <dbReference type="SAM" id="Phobius"/>
    </source>
</evidence>
<feature type="transmembrane region" description="Helical" evidence="1">
    <location>
        <begin position="235"/>
        <end position="251"/>
    </location>
</feature>
<keyword evidence="1" id="KW-0812">Transmembrane</keyword>